<dbReference type="PANTHER" id="PTHR42715">
    <property type="entry name" value="BETA-GLUCOSIDASE"/>
    <property type="match status" value="1"/>
</dbReference>
<evidence type="ECO:0000256" key="6">
    <source>
        <dbReference type="ARBA" id="ARBA00032594"/>
    </source>
</evidence>
<dbReference type="InterPro" id="IPR013783">
    <property type="entry name" value="Ig-like_fold"/>
</dbReference>
<dbReference type="PROSITE" id="PS51820">
    <property type="entry name" value="PA14"/>
    <property type="match status" value="1"/>
</dbReference>
<evidence type="ECO:0000256" key="5">
    <source>
        <dbReference type="ARBA" id="ARBA00032194"/>
    </source>
</evidence>
<evidence type="ECO:0000313" key="10">
    <source>
        <dbReference type="EMBL" id="OLP51538.1"/>
    </source>
</evidence>
<dbReference type="InterPro" id="IPR037524">
    <property type="entry name" value="PA14/GLEYA"/>
</dbReference>
<gene>
    <name evidence="10" type="ORF">BJF91_15970</name>
    <name evidence="9" type="ORF">GGQ71_004209</name>
</gene>
<evidence type="ECO:0000313" key="12">
    <source>
        <dbReference type="Proteomes" id="UP000544107"/>
    </source>
</evidence>
<dbReference type="InterPro" id="IPR050288">
    <property type="entry name" value="Cellulose_deg_GH3"/>
</dbReference>
<dbReference type="InterPro" id="IPR026891">
    <property type="entry name" value="Fn3-like"/>
</dbReference>
<dbReference type="PROSITE" id="PS00775">
    <property type="entry name" value="GLYCOSYL_HYDROL_F3"/>
    <property type="match status" value="1"/>
</dbReference>
<evidence type="ECO:0000256" key="2">
    <source>
        <dbReference type="ARBA" id="ARBA00022801"/>
    </source>
</evidence>
<dbReference type="GO" id="GO:0008422">
    <property type="term" value="F:beta-glucosidase activity"/>
    <property type="evidence" value="ECO:0007669"/>
    <property type="project" value="UniProtKB-ARBA"/>
</dbReference>
<evidence type="ECO:0000256" key="4">
    <source>
        <dbReference type="ARBA" id="ARBA00031448"/>
    </source>
</evidence>
<dbReference type="EMBL" id="MKIN01000019">
    <property type="protein sequence ID" value="OLP51538.1"/>
    <property type="molecule type" value="Genomic_DNA"/>
</dbReference>
<keyword evidence="3 7" id="KW-0326">Glycosidase</keyword>
<dbReference type="PANTHER" id="PTHR42715:SF3">
    <property type="entry name" value="BETA-GLUCOSIDASE B-RELATED"/>
    <property type="match status" value="1"/>
</dbReference>
<dbReference type="Gene3D" id="3.40.50.1700">
    <property type="entry name" value="Glycoside hydrolase family 3 C-terminal domain"/>
    <property type="match status" value="1"/>
</dbReference>
<evidence type="ECO:0000256" key="3">
    <source>
        <dbReference type="ARBA" id="ARBA00023295"/>
    </source>
</evidence>
<evidence type="ECO:0000256" key="7">
    <source>
        <dbReference type="RuleBase" id="RU361161"/>
    </source>
</evidence>
<dbReference type="InterPro" id="IPR017853">
    <property type="entry name" value="GH"/>
</dbReference>
<keyword evidence="11" id="KW-1185">Reference proteome</keyword>
<dbReference type="Pfam" id="PF14310">
    <property type="entry name" value="Fn3-like"/>
    <property type="match status" value="1"/>
</dbReference>
<reference evidence="9 12" key="2">
    <citation type="submission" date="2020-08" db="EMBL/GenBank/DDBJ databases">
        <title>Genomic Encyclopedia of Type Strains, Phase IV (KMG-IV): sequencing the most valuable type-strain genomes for metagenomic binning, comparative biology and taxonomic classification.</title>
        <authorList>
            <person name="Goeker M."/>
        </authorList>
    </citation>
    <scope>NUCLEOTIDE SEQUENCE [LARGE SCALE GENOMIC DNA]</scope>
    <source>
        <strain evidence="9 12">DSM 100021</strain>
    </source>
</reference>
<evidence type="ECO:0000259" key="8">
    <source>
        <dbReference type="PROSITE" id="PS51820"/>
    </source>
</evidence>
<dbReference type="AlphaFoldDB" id="A0A1Q9A9Q7"/>
<dbReference type="Gene3D" id="2.60.120.260">
    <property type="entry name" value="Galactose-binding domain-like"/>
    <property type="match status" value="1"/>
</dbReference>
<dbReference type="FunFam" id="2.60.40.10:FF:000495">
    <property type="entry name" value="Periplasmic beta-glucosidase"/>
    <property type="match status" value="1"/>
</dbReference>
<organism evidence="10 11">
    <name type="scientific">Allorhizobium taibaishanense</name>
    <dbReference type="NCBI Taxonomy" id="887144"/>
    <lineage>
        <taxon>Bacteria</taxon>
        <taxon>Pseudomonadati</taxon>
        <taxon>Pseudomonadota</taxon>
        <taxon>Alphaproteobacteria</taxon>
        <taxon>Hyphomicrobiales</taxon>
        <taxon>Rhizobiaceae</taxon>
        <taxon>Rhizobium/Agrobacterium group</taxon>
        <taxon>Allorhizobium</taxon>
    </lineage>
</organism>
<dbReference type="InterPro" id="IPR036881">
    <property type="entry name" value="Glyco_hydro_3_C_sf"/>
</dbReference>
<proteinExistence type="inferred from homology"/>
<dbReference type="InterPro" id="IPR019800">
    <property type="entry name" value="Glyco_hydro_3_AS"/>
</dbReference>
<dbReference type="Pfam" id="PF01915">
    <property type="entry name" value="Glyco_hydro_3_C"/>
    <property type="match status" value="1"/>
</dbReference>
<dbReference type="GO" id="GO:0009251">
    <property type="term" value="P:glucan catabolic process"/>
    <property type="evidence" value="ECO:0007669"/>
    <property type="project" value="TreeGrafter"/>
</dbReference>
<dbReference type="InterPro" id="IPR011658">
    <property type="entry name" value="PA14_dom"/>
</dbReference>
<dbReference type="InterPro" id="IPR002772">
    <property type="entry name" value="Glyco_hydro_3_C"/>
</dbReference>
<name>A0A1Q9A9Q7_9HYPH</name>
<feature type="domain" description="PA14" evidence="8">
    <location>
        <begin position="388"/>
        <end position="540"/>
    </location>
</feature>
<comment type="caution">
    <text evidence="10">The sequence shown here is derived from an EMBL/GenBank/DDBJ whole genome shotgun (WGS) entry which is preliminary data.</text>
</comment>
<dbReference type="Proteomes" id="UP000544107">
    <property type="component" value="Unassembled WGS sequence"/>
</dbReference>
<keyword evidence="2 7" id="KW-0378">Hydrolase</keyword>
<dbReference type="Pfam" id="PF07691">
    <property type="entry name" value="PA14"/>
    <property type="match status" value="1"/>
</dbReference>
<dbReference type="SUPFAM" id="SSF52279">
    <property type="entry name" value="Beta-D-glucan exohydrolase, C-terminal domain"/>
    <property type="match status" value="1"/>
</dbReference>
<dbReference type="OrthoDB" id="9781691at2"/>
<dbReference type="EMBL" id="JACIED010000006">
    <property type="protein sequence ID" value="MBB4009912.1"/>
    <property type="molecule type" value="Genomic_DNA"/>
</dbReference>
<dbReference type="Gene3D" id="2.60.40.10">
    <property type="entry name" value="Immunoglobulins"/>
    <property type="match status" value="1"/>
</dbReference>
<dbReference type="SUPFAM" id="SSF56988">
    <property type="entry name" value="Anthrax protective antigen"/>
    <property type="match status" value="1"/>
</dbReference>
<evidence type="ECO:0000313" key="9">
    <source>
        <dbReference type="EMBL" id="MBB4009912.1"/>
    </source>
</evidence>
<accession>A0A1Q9A9Q7</accession>
<dbReference type="Gene3D" id="3.20.20.300">
    <property type="entry name" value="Glycoside hydrolase, family 3, N-terminal domain"/>
    <property type="match status" value="1"/>
</dbReference>
<protein>
    <recommendedName>
        <fullName evidence="6">Beta-D-glucoside glucohydrolase</fullName>
    </recommendedName>
    <alternativeName>
        <fullName evidence="4">Cellobiase</fullName>
    </alternativeName>
    <alternativeName>
        <fullName evidence="5">Gentiobiase</fullName>
    </alternativeName>
</protein>
<dbReference type="SUPFAM" id="SSF51445">
    <property type="entry name" value="(Trans)glycosidases"/>
    <property type="match status" value="1"/>
</dbReference>
<evidence type="ECO:0000256" key="1">
    <source>
        <dbReference type="ARBA" id="ARBA00005336"/>
    </source>
</evidence>
<dbReference type="PRINTS" id="PR00133">
    <property type="entry name" value="GLHYDRLASE3"/>
</dbReference>
<dbReference type="Proteomes" id="UP000185598">
    <property type="component" value="Unassembled WGS sequence"/>
</dbReference>
<dbReference type="InterPro" id="IPR001764">
    <property type="entry name" value="Glyco_hydro_3_N"/>
</dbReference>
<sequence length="825" mass="89011">MNIEAMLDLMSLEEQVSLLAGEDFWTTVAIDRLNIPKIKVTDGPNGARGGGSLVGGVKATCYPVAIALGATWNPDLVAEMGVSLAGQVKSKGASVLLAPTVNIHRSGLNGRNFECYSEDPMLTASLAVAYIKGVQSQGVAAAIKHFAGNESEIERQTMSSDIDERALREIYLPPFEQAVKKAGVMAVMSSYNRLNGTYTSEHSWLLTQVLREQWGFDGIVMSDWFGSHSTAETVNAGLDLEMPGPSRDRGAKLVEAVRQGQVDPGTVRAAAGRILTLLQRVGAFDAAPDLSEHAHDLPQDRALIRRLGAEGAVLLKNEDDVLPLAKSGLRRVAVIGPNSAQARVMGGGSAQINAHYTISPLDGLRAALQGTADIAHAVGCSNGRLAQLFEGAVEARYYKGVGCQGEPVIVVTEQNGEFFWFDLPSSELSLKDFSVRMTGAFTPKENGQHFFGMTNAGLAKLYVDGELVIDGATDWTKGENFFGTANSEIREVRDLRAGRSYTITVEYLSPPPADYGINLTAIRFGVEKVLGDEAIQEAVDTARAADVALVFVGRNGQWDTEGQDLPDMRLPGRQEELIERVSAANPNCIVVLQTGGPVEMPWLDKVRAVLQVWYPGQELGHVVADLLLGDQEPGGRLPQTFPRRLTDNAAITGDPSVYPGKDGHVRYAESVFVGYRHHDARGVEPLFPFGFGLGYTSFRLDAAEASTTIMADSGIEVSVRVANTGARAGADVIQLYVEPTASDIERPVKELRAFAKIALQSGESGTVSLSITPRDLSYYDVELGAFRSLPGRYRLVIGSHAQDRRSTIDIELPQEWRGAVDDRTI</sequence>
<dbReference type="Pfam" id="PF00933">
    <property type="entry name" value="Glyco_hydro_3"/>
    <property type="match status" value="1"/>
</dbReference>
<evidence type="ECO:0000313" key="11">
    <source>
        <dbReference type="Proteomes" id="UP000185598"/>
    </source>
</evidence>
<dbReference type="SMART" id="SM01217">
    <property type="entry name" value="Fn3_like"/>
    <property type="match status" value="1"/>
</dbReference>
<comment type="similarity">
    <text evidence="1 7">Belongs to the glycosyl hydrolase 3 family.</text>
</comment>
<dbReference type="SMART" id="SM00758">
    <property type="entry name" value="PA14"/>
    <property type="match status" value="1"/>
</dbReference>
<dbReference type="STRING" id="887144.BJF91_15970"/>
<dbReference type="InterPro" id="IPR036962">
    <property type="entry name" value="Glyco_hydro_3_N_sf"/>
</dbReference>
<dbReference type="RefSeq" id="WP_075613231.1">
    <property type="nucleotide sequence ID" value="NZ_JACIED010000006.1"/>
</dbReference>
<reference evidence="10 11" key="1">
    <citation type="submission" date="2016-09" db="EMBL/GenBank/DDBJ databases">
        <title>Rhizobium oryziradicis sp. nov., isolated from the root of rice.</title>
        <authorList>
            <person name="Zhao J."/>
            <person name="Zhang X."/>
        </authorList>
    </citation>
    <scope>NUCLEOTIDE SEQUENCE [LARGE SCALE GENOMIC DNA]</scope>
    <source>
        <strain evidence="10 11">14971</strain>
    </source>
</reference>